<evidence type="ECO:0000313" key="3">
    <source>
        <dbReference type="Proteomes" id="UP000199514"/>
    </source>
</evidence>
<dbReference type="SUPFAM" id="SSF109854">
    <property type="entry name" value="DinB/YfiT-like putative metalloenzymes"/>
    <property type="match status" value="1"/>
</dbReference>
<dbReference type="Pfam" id="PF12867">
    <property type="entry name" value="DinB_2"/>
    <property type="match status" value="1"/>
</dbReference>
<feature type="domain" description="DinB-like" evidence="1">
    <location>
        <begin position="33"/>
        <end position="167"/>
    </location>
</feature>
<dbReference type="Gene3D" id="1.20.120.450">
    <property type="entry name" value="dinb family like domain"/>
    <property type="match status" value="1"/>
</dbReference>
<dbReference type="OrthoDB" id="9793216at2"/>
<evidence type="ECO:0000313" key="2">
    <source>
        <dbReference type="EMBL" id="SFC28719.1"/>
    </source>
</evidence>
<sequence length="174" mass="20563">MKQPIARPNYADTPTYYHKYLDLSQNETDLILALEKNWQEIETLLKSIPAEKENYRYAPEKWTVKQLIGHIADCERMFAYRIWRFSRFDATELQPFDENHYAAHDRTDARTLAEMIEEFGYLRKSSIALLSYLTDEMLDFKGSVRGNSVTPRGIAWFMLGHGIHHINVLKERYL</sequence>
<accession>A0A1I1HX19</accession>
<dbReference type="InterPro" id="IPR034660">
    <property type="entry name" value="DinB/YfiT-like"/>
</dbReference>
<dbReference type="RefSeq" id="WP_091510749.1">
    <property type="nucleotide sequence ID" value="NZ_FOLE01000004.1"/>
</dbReference>
<dbReference type="AlphaFoldDB" id="A0A1I1HX19"/>
<proteinExistence type="predicted"/>
<reference evidence="2 3" key="1">
    <citation type="submission" date="2016-10" db="EMBL/GenBank/DDBJ databases">
        <authorList>
            <person name="de Groot N.N."/>
        </authorList>
    </citation>
    <scope>NUCLEOTIDE SEQUENCE [LARGE SCALE GENOMIC DNA]</scope>
    <source>
        <strain evidence="2 3">DSM 6793</strain>
    </source>
</reference>
<name>A0A1I1HX19_9BACT</name>
<protein>
    <submittedName>
        <fullName evidence="2">Uncharacterized damage-inducible protein DinB (Forms a four-helix bundle)</fullName>
    </submittedName>
</protein>
<gene>
    <name evidence="2" type="ORF">SAMN05421780_104132</name>
</gene>
<dbReference type="Proteomes" id="UP000199514">
    <property type="component" value="Unassembled WGS sequence"/>
</dbReference>
<evidence type="ECO:0000259" key="1">
    <source>
        <dbReference type="Pfam" id="PF12867"/>
    </source>
</evidence>
<organism evidence="2 3">
    <name type="scientific">Flexibacter flexilis DSM 6793</name>
    <dbReference type="NCBI Taxonomy" id="927664"/>
    <lineage>
        <taxon>Bacteria</taxon>
        <taxon>Pseudomonadati</taxon>
        <taxon>Bacteroidota</taxon>
        <taxon>Cytophagia</taxon>
        <taxon>Cytophagales</taxon>
        <taxon>Flexibacteraceae</taxon>
        <taxon>Flexibacter</taxon>
    </lineage>
</organism>
<keyword evidence="3" id="KW-1185">Reference proteome</keyword>
<dbReference type="EMBL" id="FOLE01000004">
    <property type="protein sequence ID" value="SFC28719.1"/>
    <property type="molecule type" value="Genomic_DNA"/>
</dbReference>
<dbReference type="STRING" id="927664.SAMN05421780_104132"/>
<dbReference type="InterPro" id="IPR024775">
    <property type="entry name" value="DinB-like"/>
</dbReference>